<sequence>GFNLENTRLTDPRRVKKLIAVLAIGFCWCYLTGEWQHDRKKAIKIKKHGRLSVSLFRYGLDYVQMAILRLIGFGKKEEFKKVLAILRKKKPDRRRAL</sequence>
<evidence type="ECO:0000313" key="2">
    <source>
        <dbReference type="Proteomes" id="UP000267166"/>
    </source>
</evidence>
<dbReference type="Proteomes" id="UP000267166">
    <property type="component" value="Unassembled WGS sequence"/>
</dbReference>
<reference evidence="1 2" key="1">
    <citation type="submission" date="2018-09" db="EMBL/GenBank/DDBJ databases">
        <title>The draft genome of Acinetobacter sp. strains.</title>
        <authorList>
            <person name="Qin J."/>
            <person name="Feng Y."/>
            <person name="Zong Z."/>
        </authorList>
    </citation>
    <scope>NUCLEOTIDE SEQUENCE [LARGE SCALE GENOMIC DNA]</scope>
    <source>
        <strain evidence="1 2">WCHAc060003</strain>
    </source>
</reference>
<name>A0A498CUX8_9GAMM</name>
<organism evidence="1 2">
    <name type="scientific">Acinetobacter cumulans</name>
    <dbReference type="NCBI Taxonomy" id="2136182"/>
    <lineage>
        <taxon>Bacteria</taxon>
        <taxon>Pseudomonadati</taxon>
        <taxon>Pseudomonadota</taxon>
        <taxon>Gammaproteobacteria</taxon>
        <taxon>Moraxellales</taxon>
        <taxon>Moraxellaceae</taxon>
        <taxon>Acinetobacter</taxon>
    </lineage>
</organism>
<accession>A0A498CUX8</accession>
<dbReference type="EMBL" id="RCHD01000191">
    <property type="protein sequence ID" value="RLL25244.1"/>
    <property type="molecule type" value="Genomic_DNA"/>
</dbReference>
<protein>
    <submittedName>
        <fullName evidence="1">IS4 family transposase</fullName>
    </submittedName>
</protein>
<feature type="non-terminal residue" evidence="1">
    <location>
        <position position="1"/>
    </location>
</feature>
<gene>
    <name evidence="1" type="ORF">D9K80_19050</name>
</gene>
<dbReference type="AlphaFoldDB" id="A0A498CUX8"/>
<evidence type="ECO:0000313" key="1">
    <source>
        <dbReference type="EMBL" id="RLL25244.1"/>
    </source>
</evidence>
<comment type="caution">
    <text evidence="1">The sequence shown here is derived from an EMBL/GenBank/DDBJ whole genome shotgun (WGS) entry which is preliminary data.</text>
</comment>
<proteinExistence type="predicted"/>